<evidence type="ECO:0000256" key="2">
    <source>
        <dbReference type="ARBA" id="ARBA00022670"/>
    </source>
</evidence>
<keyword evidence="2" id="KW-0645">Protease</keyword>
<dbReference type="Gene3D" id="3.40.50.200">
    <property type="entry name" value="Peptidase S8/S53 domain"/>
    <property type="match status" value="1"/>
</dbReference>
<keyword evidence="3" id="KW-0378">Hydrolase</keyword>
<accession>A0A9P5SA94</accession>
<dbReference type="AlphaFoldDB" id="A0A9P5SA94"/>
<dbReference type="Proteomes" id="UP000696485">
    <property type="component" value="Unassembled WGS sequence"/>
</dbReference>
<evidence type="ECO:0000256" key="3">
    <source>
        <dbReference type="ARBA" id="ARBA00022801"/>
    </source>
</evidence>
<dbReference type="GO" id="GO:0004252">
    <property type="term" value="F:serine-type endopeptidase activity"/>
    <property type="evidence" value="ECO:0007669"/>
    <property type="project" value="InterPro"/>
</dbReference>
<protein>
    <recommendedName>
        <fullName evidence="7">Peptidase S8/S53 domain-containing protein</fullName>
    </recommendedName>
</protein>
<dbReference type="InterPro" id="IPR015500">
    <property type="entry name" value="Peptidase_S8_subtilisin-rel"/>
</dbReference>
<dbReference type="InterPro" id="IPR023827">
    <property type="entry name" value="Peptidase_S8_Asp-AS"/>
</dbReference>
<comment type="caution">
    <text evidence="8">The sequence shown here is derived from an EMBL/GenBank/DDBJ whole genome shotgun (WGS) entry which is preliminary data.</text>
</comment>
<dbReference type="SUPFAM" id="SSF52743">
    <property type="entry name" value="Subtilisin-like"/>
    <property type="match status" value="1"/>
</dbReference>
<dbReference type="GO" id="GO:0006508">
    <property type="term" value="P:proteolysis"/>
    <property type="evidence" value="ECO:0007669"/>
    <property type="project" value="UniProtKB-KW"/>
</dbReference>
<dbReference type="PANTHER" id="PTHR43806">
    <property type="entry name" value="PEPTIDASE S8"/>
    <property type="match status" value="1"/>
</dbReference>
<dbReference type="PANTHER" id="PTHR43806:SF11">
    <property type="entry name" value="CEREVISIN-RELATED"/>
    <property type="match status" value="1"/>
</dbReference>
<evidence type="ECO:0000259" key="7">
    <source>
        <dbReference type="Pfam" id="PF00082"/>
    </source>
</evidence>
<gene>
    <name evidence="8" type="ORF">BG006_002005</name>
</gene>
<proteinExistence type="inferred from homology"/>
<reference evidence="8" key="1">
    <citation type="journal article" date="2020" name="Fungal Divers.">
        <title>Resolving the Mortierellaceae phylogeny through synthesis of multi-gene phylogenetics and phylogenomics.</title>
        <authorList>
            <person name="Vandepol N."/>
            <person name="Liber J."/>
            <person name="Desiro A."/>
            <person name="Na H."/>
            <person name="Kennedy M."/>
            <person name="Barry K."/>
            <person name="Grigoriev I.V."/>
            <person name="Miller A.N."/>
            <person name="O'Donnell K."/>
            <person name="Stajich J.E."/>
            <person name="Bonito G."/>
        </authorList>
    </citation>
    <scope>NUCLEOTIDE SEQUENCE</scope>
    <source>
        <strain evidence="8">NVP1</strain>
    </source>
</reference>
<feature type="region of interest" description="Disordered" evidence="6">
    <location>
        <begin position="1"/>
        <end position="34"/>
    </location>
</feature>
<dbReference type="PRINTS" id="PR00723">
    <property type="entry name" value="SUBTILISIN"/>
</dbReference>
<evidence type="ECO:0000313" key="8">
    <source>
        <dbReference type="EMBL" id="KAF9322861.1"/>
    </source>
</evidence>
<dbReference type="GO" id="GO:0005615">
    <property type="term" value="C:extracellular space"/>
    <property type="evidence" value="ECO:0007669"/>
    <property type="project" value="TreeGrafter"/>
</dbReference>
<feature type="domain" description="Peptidase S8/S53" evidence="7">
    <location>
        <begin position="138"/>
        <end position="211"/>
    </location>
</feature>
<sequence length="217" mass="23451">MMHPSYSTSLFDSGNPLVKTASAHGAPAQGQQEEHPTWVKFLSQQQHTHTTTNSGKIHTPPTSTSVGDLTWYSATMNPETAAILEQQQDAHQIKYLIPDLPVQMYGRVQKEPPSWGLDRIDQRADDLDGMYHYPSSAGQNVTIYVIDTGVNIDHRDFGGRAFHGPIFLPGATDPLDKNGHGTFVAALAAGSTYGVAKKAQIVSLKALDDAGAGRLSN</sequence>
<dbReference type="InterPro" id="IPR000209">
    <property type="entry name" value="Peptidase_S8/S53_dom"/>
</dbReference>
<dbReference type="PROSITE" id="PS51892">
    <property type="entry name" value="SUBTILASE"/>
    <property type="match status" value="1"/>
</dbReference>
<name>A0A9P5SA94_9FUNG</name>
<keyword evidence="4" id="KW-0720">Serine protease</keyword>
<evidence type="ECO:0000256" key="1">
    <source>
        <dbReference type="ARBA" id="ARBA00011073"/>
    </source>
</evidence>
<evidence type="ECO:0000256" key="5">
    <source>
        <dbReference type="PROSITE-ProRule" id="PRU01240"/>
    </source>
</evidence>
<dbReference type="PROSITE" id="PS00136">
    <property type="entry name" value="SUBTILASE_ASP"/>
    <property type="match status" value="1"/>
</dbReference>
<comment type="caution">
    <text evidence="5">Lacks conserved residue(s) required for the propagation of feature annotation.</text>
</comment>
<dbReference type="EMBL" id="JAAAUY010001430">
    <property type="protein sequence ID" value="KAF9322861.1"/>
    <property type="molecule type" value="Genomic_DNA"/>
</dbReference>
<evidence type="ECO:0000256" key="6">
    <source>
        <dbReference type="SAM" id="MobiDB-lite"/>
    </source>
</evidence>
<evidence type="ECO:0000256" key="4">
    <source>
        <dbReference type="ARBA" id="ARBA00022825"/>
    </source>
</evidence>
<dbReference type="InterPro" id="IPR050131">
    <property type="entry name" value="Peptidase_S8_subtilisin-like"/>
</dbReference>
<dbReference type="InterPro" id="IPR036852">
    <property type="entry name" value="Peptidase_S8/S53_dom_sf"/>
</dbReference>
<feature type="compositionally biased region" description="Polar residues" evidence="6">
    <location>
        <begin position="1"/>
        <end position="12"/>
    </location>
</feature>
<dbReference type="Pfam" id="PF00082">
    <property type="entry name" value="Peptidase_S8"/>
    <property type="match status" value="1"/>
</dbReference>
<evidence type="ECO:0000313" key="9">
    <source>
        <dbReference type="Proteomes" id="UP000696485"/>
    </source>
</evidence>
<organism evidence="8 9">
    <name type="scientific">Podila minutissima</name>
    <dbReference type="NCBI Taxonomy" id="64525"/>
    <lineage>
        <taxon>Eukaryota</taxon>
        <taxon>Fungi</taxon>
        <taxon>Fungi incertae sedis</taxon>
        <taxon>Mucoromycota</taxon>
        <taxon>Mortierellomycotina</taxon>
        <taxon>Mortierellomycetes</taxon>
        <taxon>Mortierellales</taxon>
        <taxon>Mortierellaceae</taxon>
        <taxon>Podila</taxon>
    </lineage>
</organism>
<keyword evidence="9" id="KW-1185">Reference proteome</keyword>
<comment type="similarity">
    <text evidence="1 5">Belongs to the peptidase S8 family.</text>
</comment>
<feature type="non-terminal residue" evidence="8">
    <location>
        <position position="217"/>
    </location>
</feature>